<dbReference type="InterPro" id="IPR038666">
    <property type="entry name" value="SSP1_head-tail_sf"/>
</dbReference>
<reference evidence="1 2" key="1">
    <citation type="submission" date="2023-04" db="EMBL/GenBank/DDBJ databases">
        <title>Genomic of Lysinibacillus capsici TSBLM.</title>
        <authorList>
            <person name="Hu X.S."/>
            <person name="Yu C.H."/>
        </authorList>
    </citation>
    <scope>NUCLEOTIDE SEQUENCE [LARGE SCALE GENOMIC DNA]</scope>
    <source>
        <strain evidence="1 2">TSBLM</strain>
    </source>
</reference>
<dbReference type="InterPro" id="IPR008767">
    <property type="entry name" value="Phage_SPP1_head-tail_adaptor"/>
</dbReference>
<dbReference type="EMBL" id="CP122283">
    <property type="protein sequence ID" value="WGF39886.1"/>
    <property type="molecule type" value="Genomic_DNA"/>
</dbReference>
<sequence length="104" mass="11746">MDEFPHTVIIKEEKPVPNGSGGSTKKWVKTGELDCFVDTPTSSRLVEMKQLGVSFHRDIYYPYEDSIPLTARIEFEGIEYTAAGDAEDQGGMHEVMRLPLKRVQ</sequence>
<organism evidence="1 2">
    <name type="scientific">Lysinibacillus capsici</name>
    <dbReference type="NCBI Taxonomy" id="2115968"/>
    <lineage>
        <taxon>Bacteria</taxon>
        <taxon>Bacillati</taxon>
        <taxon>Bacillota</taxon>
        <taxon>Bacilli</taxon>
        <taxon>Bacillales</taxon>
        <taxon>Bacillaceae</taxon>
        <taxon>Lysinibacillus</taxon>
    </lineage>
</organism>
<evidence type="ECO:0000313" key="2">
    <source>
        <dbReference type="Proteomes" id="UP001244564"/>
    </source>
</evidence>
<keyword evidence="2" id="KW-1185">Reference proteome</keyword>
<name>A0ABY8KQ05_9BACI</name>
<dbReference type="NCBIfam" id="TIGR01563">
    <property type="entry name" value="gp16_SPP1"/>
    <property type="match status" value="1"/>
</dbReference>
<gene>
    <name evidence="1" type="ORF">QBO96_06370</name>
</gene>
<proteinExistence type="predicted"/>
<dbReference type="RefSeq" id="WP_279495550.1">
    <property type="nucleotide sequence ID" value="NZ_CP122283.1"/>
</dbReference>
<dbReference type="Proteomes" id="UP001244564">
    <property type="component" value="Chromosome"/>
</dbReference>
<protein>
    <submittedName>
        <fullName evidence="1">Phage head closure protein</fullName>
    </submittedName>
</protein>
<dbReference type="Gene3D" id="2.40.10.270">
    <property type="entry name" value="Bacteriophage SPP1 head-tail adaptor protein"/>
    <property type="match status" value="1"/>
</dbReference>
<accession>A0ABY8KQ05</accession>
<evidence type="ECO:0000313" key="1">
    <source>
        <dbReference type="EMBL" id="WGF39886.1"/>
    </source>
</evidence>